<gene>
    <name evidence="3" type="ORF">NEOLEDRAFT_1179949</name>
</gene>
<protein>
    <submittedName>
        <fullName evidence="3">Uncharacterized protein</fullName>
    </submittedName>
</protein>
<accession>A0A165RFG1</accession>
<dbReference type="EMBL" id="KV425583">
    <property type="protein sequence ID" value="KZT23737.1"/>
    <property type="molecule type" value="Genomic_DNA"/>
</dbReference>
<proteinExistence type="predicted"/>
<dbReference type="Proteomes" id="UP000076761">
    <property type="component" value="Unassembled WGS sequence"/>
</dbReference>
<evidence type="ECO:0000256" key="2">
    <source>
        <dbReference type="SAM" id="Phobius"/>
    </source>
</evidence>
<dbReference type="PANTHER" id="PTHR41800:SF1">
    <property type="entry name" value="EXPRESSED PROTEIN"/>
    <property type="match status" value="1"/>
</dbReference>
<organism evidence="3 4">
    <name type="scientific">Neolentinus lepideus HHB14362 ss-1</name>
    <dbReference type="NCBI Taxonomy" id="1314782"/>
    <lineage>
        <taxon>Eukaryota</taxon>
        <taxon>Fungi</taxon>
        <taxon>Dikarya</taxon>
        <taxon>Basidiomycota</taxon>
        <taxon>Agaricomycotina</taxon>
        <taxon>Agaricomycetes</taxon>
        <taxon>Gloeophyllales</taxon>
        <taxon>Gloeophyllaceae</taxon>
        <taxon>Neolentinus</taxon>
    </lineage>
</organism>
<reference evidence="3 4" key="1">
    <citation type="journal article" date="2016" name="Mol. Biol. Evol.">
        <title>Comparative Genomics of Early-Diverging Mushroom-Forming Fungi Provides Insights into the Origins of Lignocellulose Decay Capabilities.</title>
        <authorList>
            <person name="Nagy L.G."/>
            <person name="Riley R."/>
            <person name="Tritt A."/>
            <person name="Adam C."/>
            <person name="Daum C."/>
            <person name="Floudas D."/>
            <person name="Sun H."/>
            <person name="Yadav J.S."/>
            <person name="Pangilinan J."/>
            <person name="Larsson K.H."/>
            <person name="Matsuura K."/>
            <person name="Barry K."/>
            <person name="Labutti K."/>
            <person name="Kuo R."/>
            <person name="Ohm R.A."/>
            <person name="Bhattacharya S.S."/>
            <person name="Shirouzu T."/>
            <person name="Yoshinaga Y."/>
            <person name="Martin F.M."/>
            <person name="Grigoriev I.V."/>
            <person name="Hibbett D.S."/>
        </authorList>
    </citation>
    <scope>NUCLEOTIDE SEQUENCE [LARGE SCALE GENOMIC DNA]</scope>
    <source>
        <strain evidence="3 4">HHB14362 ss-1</strain>
    </source>
</reference>
<dbReference type="InParanoid" id="A0A165RFG1"/>
<sequence>MNSPQSMAVGWGSLVLAAGVSFYYAKKNIDERRREQAAEGARPTEKLDWQQRIALQEQEQKAQSRAAGSGLGTSDKGSSQTGVS</sequence>
<evidence type="ECO:0000313" key="3">
    <source>
        <dbReference type="EMBL" id="KZT23737.1"/>
    </source>
</evidence>
<dbReference type="PANTHER" id="PTHR41800">
    <property type="entry name" value="EXPRESSED PROTEIN"/>
    <property type="match status" value="1"/>
</dbReference>
<keyword evidence="4" id="KW-1185">Reference proteome</keyword>
<dbReference type="Pfam" id="PF15932">
    <property type="entry name" value="DUF4748"/>
    <property type="match status" value="1"/>
</dbReference>
<dbReference type="InterPro" id="IPR031833">
    <property type="entry name" value="DUF4748"/>
</dbReference>
<dbReference type="OrthoDB" id="2559326at2759"/>
<feature type="compositionally biased region" description="Polar residues" evidence="1">
    <location>
        <begin position="75"/>
        <end position="84"/>
    </location>
</feature>
<feature type="transmembrane region" description="Helical" evidence="2">
    <location>
        <begin position="6"/>
        <end position="25"/>
    </location>
</feature>
<keyword evidence="2" id="KW-0472">Membrane</keyword>
<evidence type="ECO:0000313" key="4">
    <source>
        <dbReference type="Proteomes" id="UP000076761"/>
    </source>
</evidence>
<keyword evidence="2" id="KW-0812">Transmembrane</keyword>
<dbReference type="AlphaFoldDB" id="A0A165RFG1"/>
<evidence type="ECO:0000256" key="1">
    <source>
        <dbReference type="SAM" id="MobiDB-lite"/>
    </source>
</evidence>
<name>A0A165RFG1_9AGAM</name>
<keyword evidence="2" id="KW-1133">Transmembrane helix</keyword>
<feature type="region of interest" description="Disordered" evidence="1">
    <location>
        <begin position="55"/>
        <end position="84"/>
    </location>
</feature>